<protein>
    <submittedName>
        <fullName evidence="2">Uncharacterized protein DUF4133</fullName>
    </submittedName>
</protein>
<reference evidence="2 3" key="1">
    <citation type="submission" date="2019-03" db="EMBL/GenBank/DDBJ databases">
        <title>Genomic Encyclopedia of Archaeal and Bacterial Type Strains, Phase II (KMG-II): from individual species to whole genera.</title>
        <authorList>
            <person name="Goeker M."/>
        </authorList>
    </citation>
    <scope>NUCLEOTIDE SEQUENCE [LARGE SCALE GENOMIC DNA]</scope>
    <source>
        <strain evidence="2 3">DSM 28353</strain>
    </source>
</reference>
<accession>A0A4R6W8U0</accession>
<evidence type="ECO:0000256" key="1">
    <source>
        <dbReference type="SAM" id="Phobius"/>
    </source>
</evidence>
<feature type="transmembrane region" description="Helical" evidence="1">
    <location>
        <begin position="52"/>
        <end position="69"/>
    </location>
</feature>
<gene>
    <name evidence="2" type="ORF">CLV99_4249</name>
</gene>
<keyword evidence="1" id="KW-1133">Transmembrane helix</keyword>
<sequence>MATSVYQMNKGINRSIEFKGLQAQYIWYVAFLLLGLIGVYFVLFIIGLSQYIAIMIVAIIGVVGFTKILKLSNTYGEHGLMKVMAKRSLPKVIRCKSRHVFIQLQNRNK</sequence>
<comment type="caution">
    <text evidence="2">The sequence shown here is derived from an EMBL/GenBank/DDBJ whole genome shotgun (WGS) entry which is preliminary data.</text>
</comment>
<dbReference type="InterPro" id="IPR025407">
    <property type="entry name" value="DUF4133"/>
</dbReference>
<proteinExistence type="predicted"/>
<keyword evidence="3" id="KW-1185">Reference proteome</keyword>
<dbReference type="RefSeq" id="WP_133586392.1">
    <property type="nucleotide sequence ID" value="NZ_SNYV01000018.1"/>
</dbReference>
<organism evidence="2 3">
    <name type="scientific">Sphingobacterium yanglingense</name>
    <dbReference type="NCBI Taxonomy" id="1437280"/>
    <lineage>
        <taxon>Bacteria</taxon>
        <taxon>Pseudomonadati</taxon>
        <taxon>Bacteroidota</taxon>
        <taxon>Sphingobacteriia</taxon>
        <taxon>Sphingobacteriales</taxon>
        <taxon>Sphingobacteriaceae</taxon>
        <taxon>Sphingobacterium</taxon>
    </lineage>
</organism>
<dbReference type="EMBL" id="SNYV01000018">
    <property type="protein sequence ID" value="TDQ73812.1"/>
    <property type="molecule type" value="Genomic_DNA"/>
</dbReference>
<dbReference type="AlphaFoldDB" id="A0A4R6W8U0"/>
<name>A0A4R6W8U0_9SPHI</name>
<keyword evidence="1" id="KW-0472">Membrane</keyword>
<dbReference type="OrthoDB" id="1273979at2"/>
<dbReference type="Proteomes" id="UP000295292">
    <property type="component" value="Unassembled WGS sequence"/>
</dbReference>
<keyword evidence="1" id="KW-0812">Transmembrane</keyword>
<evidence type="ECO:0000313" key="3">
    <source>
        <dbReference type="Proteomes" id="UP000295292"/>
    </source>
</evidence>
<dbReference type="Pfam" id="PF13571">
    <property type="entry name" value="DUF4133"/>
    <property type="match status" value="1"/>
</dbReference>
<feature type="transmembrane region" description="Helical" evidence="1">
    <location>
        <begin position="25"/>
        <end position="46"/>
    </location>
</feature>
<evidence type="ECO:0000313" key="2">
    <source>
        <dbReference type="EMBL" id="TDQ73812.1"/>
    </source>
</evidence>